<feature type="compositionally biased region" description="Basic and acidic residues" evidence="1">
    <location>
        <begin position="447"/>
        <end position="458"/>
    </location>
</feature>
<sequence>MLARKEELLKEMKYYEKRIDDARIKMNNNSFYDESSDSEVEFTVELEPSISELKLKQSMLQTCLFATQELTGVQILQSEVNIMVNEPVFEKEPPVKEAGVWKEVTAECRVDLVPFSMTFYVHHPKRLFGSPQYRCLQVTPVKTAHEQELMHSVLPSVKTPSDAVEVVGQYARAHRSRRSTLARLAERYADALFMEPMPEGGYILKCANLLEVSWTLQNKRSPISPFHHRLKFDLEYMDESYVKIITQAHRQLSDPAVETDERTLLLAKIINTCLQARKDMPVTESESDTDKLTDQNAETNAKDSEIMAPPKTIPKKVKPNKKRPIEDGGGTSKRAKIDNKENFNDYNTGRDEDLNSMIEKSDLKSKNSVSKAADKVKIKKSMNPKNDGSTKESKNSYANSNIASKSNCIDSKRTAAKDGNTDSKKEEDSNDKDLNNENVIKKSKISSKTDKKDVKENKSSTINDKNSKDQTSAKNENKNSVASSKNEKDNLKNKKAKSKKDTTEVRNDINSKSETVISKNDKNNLKEKDVSNTIENNEKTNNINSKSENINSKNNKDNLKNKNVNNKKNNKEIANDMNSKSGSVTSKNDKNNLNNKDINNKMNKKDITNETNLKDKDDKSKNEITEVTNEINSKSDNINTKNNKDNLKNKNVGNRKDGKQTMKDINSKSDKIITKNVKNNLNSIAKEDMGVDSKNKNLTKSDAKSKNINNVVTSKNTDKLKPNNNKNKVNNNETFTKSTDEKDSNKNENVNEEIKKNQNEKKNMKTKLNIDNVIASKKSKTELKNDKNFEKIQKISTNSEINKKNHISKDSNTEEIKSQNLMQRFSKPDSVANKPNIASKKKIISPKIMKNKTNISTKISVMKNVLSVSKQSDKNSTKIPQRIKSSEIKKNILRLSPRFIKKPSVKPKM</sequence>
<dbReference type="OrthoDB" id="7441961at2759"/>
<feature type="region of interest" description="Disordered" evidence="1">
    <location>
        <begin position="685"/>
        <end position="751"/>
    </location>
</feature>
<evidence type="ECO:0000313" key="3">
    <source>
        <dbReference type="Proteomes" id="UP000838878"/>
    </source>
</evidence>
<dbReference type="AlphaFoldDB" id="A0A8J9VUV6"/>
<dbReference type="Proteomes" id="UP000838878">
    <property type="component" value="Chromosome 8"/>
</dbReference>
<feature type="compositionally biased region" description="Basic and acidic residues" evidence="1">
    <location>
        <begin position="685"/>
        <end position="705"/>
    </location>
</feature>
<feature type="compositionally biased region" description="Polar residues" evidence="1">
    <location>
        <begin position="395"/>
        <end position="409"/>
    </location>
</feature>
<evidence type="ECO:0000313" key="2">
    <source>
        <dbReference type="EMBL" id="CAH0730658.1"/>
    </source>
</evidence>
<feature type="compositionally biased region" description="Polar residues" evidence="1">
    <location>
        <begin position="459"/>
        <end position="482"/>
    </location>
</feature>
<feature type="compositionally biased region" description="Basic and acidic residues" evidence="1">
    <location>
        <begin position="335"/>
        <end position="365"/>
    </location>
</feature>
<feature type="compositionally biased region" description="Basic and acidic residues" evidence="1">
    <location>
        <begin position="642"/>
        <end position="673"/>
    </location>
</feature>
<organism evidence="2 3">
    <name type="scientific">Brenthis ino</name>
    <name type="common">lesser marbled fritillary</name>
    <dbReference type="NCBI Taxonomy" id="405034"/>
    <lineage>
        <taxon>Eukaryota</taxon>
        <taxon>Metazoa</taxon>
        <taxon>Ecdysozoa</taxon>
        <taxon>Arthropoda</taxon>
        <taxon>Hexapoda</taxon>
        <taxon>Insecta</taxon>
        <taxon>Pterygota</taxon>
        <taxon>Neoptera</taxon>
        <taxon>Endopterygota</taxon>
        <taxon>Lepidoptera</taxon>
        <taxon>Glossata</taxon>
        <taxon>Ditrysia</taxon>
        <taxon>Papilionoidea</taxon>
        <taxon>Nymphalidae</taxon>
        <taxon>Heliconiinae</taxon>
        <taxon>Argynnini</taxon>
        <taxon>Brenthis</taxon>
    </lineage>
</organism>
<dbReference type="EMBL" id="OV170228">
    <property type="protein sequence ID" value="CAH0730658.1"/>
    <property type="molecule type" value="Genomic_DNA"/>
</dbReference>
<keyword evidence="3" id="KW-1185">Reference proteome</keyword>
<accession>A0A8J9VUV6</accession>
<feature type="compositionally biased region" description="Basic and acidic residues" evidence="1">
    <location>
        <begin position="410"/>
        <end position="435"/>
    </location>
</feature>
<feature type="compositionally biased region" description="Basic residues" evidence="1">
    <location>
        <begin position="313"/>
        <end position="322"/>
    </location>
</feature>
<feature type="non-terminal residue" evidence="2">
    <location>
        <position position="909"/>
    </location>
</feature>
<feature type="compositionally biased region" description="Basic and acidic residues" evidence="1">
    <location>
        <begin position="519"/>
        <end position="530"/>
    </location>
</feature>
<name>A0A8J9VUV6_9NEOP</name>
<evidence type="ECO:0000256" key="1">
    <source>
        <dbReference type="SAM" id="MobiDB-lite"/>
    </source>
</evidence>
<gene>
    <name evidence="2" type="ORF">BINO364_LOCUS15621</name>
</gene>
<feature type="compositionally biased region" description="Polar residues" evidence="1">
    <location>
        <begin position="576"/>
        <end position="586"/>
    </location>
</feature>
<feature type="compositionally biased region" description="Basic and acidic residues" evidence="1">
    <location>
        <begin position="499"/>
        <end position="511"/>
    </location>
</feature>
<feature type="compositionally biased region" description="Basic and acidic residues" evidence="1">
    <location>
        <begin position="603"/>
        <end position="624"/>
    </location>
</feature>
<reference evidence="2" key="1">
    <citation type="submission" date="2021-12" db="EMBL/GenBank/DDBJ databases">
        <authorList>
            <person name="Martin H S."/>
        </authorList>
    </citation>
    <scope>NUCLEOTIDE SEQUENCE</scope>
</reference>
<feature type="compositionally biased region" description="Low complexity" evidence="1">
    <location>
        <begin position="722"/>
        <end position="737"/>
    </location>
</feature>
<protein>
    <submittedName>
        <fullName evidence="2">Uncharacterized protein</fullName>
    </submittedName>
</protein>
<feature type="region of interest" description="Disordered" evidence="1">
    <location>
        <begin position="280"/>
        <end position="673"/>
    </location>
</feature>
<feature type="compositionally biased region" description="Low complexity" evidence="1">
    <location>
        <begin position="591"/>
        <end position="601"/>
    </location>
</feature>
<feature type="compositionally biased region" description="Low complexity" evidence="1">
    <location>
        <begin position="531"/>
        <end position="553"/>
    </location>
</feature>
<proteinExistence type="predicted"/>
<feature type="compositionally biased region" description="Low complexity" evidence="1">
    <location>
        <begin position="631"/>
        <end position="641"/>
    </location>
</feature>